<accession>A0A5B7IKU4</accession>
<dbReference type="AlphaFoldDB" id="A0A5B7IKU4"/>
<organism evidence="2 3">
    <name type="scientific">Portunus trituberculatus</name>
    <name type="common">Swimming crab</name>
    <name type="synonym">Neptunus trituberculatus</name>
    <dbReference type="NCBI Taxonomy" id="210409"/>
    <lineage>
        <taxon>Eukaryota</taxon>
        <taxon>Metazoa</taxon>
        <taxon>Ecdysozoa</taxon>
        <taxon>Arthropoda</taxon>
        <taxon>Crustacea</taxon>
        <taxon>Multicrustacea</taxon>
        <taxon>Malacostraca</taxon>
        <taxon>Eumalacostraca</taxon>
        <taxon>Eucarida</taxon>
        <taxon>Decapoda</taxon>
        <taxon>Pleocyemata</taxon>
        <taxon>Brachyura</taxon>
        <taxon>Eubrachyura</taxon>
        <taxon>Portunoidea</taxon>
        <taxon>Portunidae</taxon>
        <taxon>Portuninae</taxon>
        <taxon>Portunus</taxon>
    </lineage>
</organism>
<reference evidence="2 3" key="1">
    <citation type="submission" date="2019-05" db="EMBL/GenBank/DDBJ databases">
        <title>Another draft genome of Portunus trituberculatus and its Hox gene families provides insights of decapod evolution.</title>
        <authorList>
            <person name="Jeong J.-H."/>
            <person name="Song I."/>
            <person name="Kim S."/>
            <person name="Choi T."/>
            <person name="Kim D."/>
            <person name="Ryu S."/>
            <person name="Kim W."/>
        </authorList>
    </citation>
    <scope>NUCLEOTIDE SEQUENCE [LARGE SCALE GENOMIC DNA]</scope>
    <source>
        <tissue evidence="2">Muscle</tissue>
    </source>
</reference>
<evidence type="ECO:0000256" key="1">
    <source>
        <dbReference type="SAM" id="MobiDB-lite"/>
    </source>
</evidence>
<proteinExistence type="predicted"/>
<gene>
    <name evidence="2" type="ORF">E2C01_075654</name>
</gene>
<sequence length="75" mass="8550">MRKIFKRGILHQQVGDEGKSGPAAEHNWSDTASEEQPDSPARSRQTDHEYHEISDEEDEPVSKVRFEKLCSLLSV</sequence>
<name>A0A5B7IKU4_PORTR</name>
<dbReference type="EMBL" id="VSRR010055777">
    <property type="protein sequence ID" value="MPC81054.1"/>
    <property type="molecule type" value="Genomic_DNA"/>
</dbReference>
<feature type="compositionally biased region" description="Basic and acidic residues" evidence="1">
    <location>
        <begin position="44"/>
        <end position="53"/>
    </location>
</feature>
<evidence type="ECO:0000313" key="3">
    <source>
        <dbReference type="Proteomes" id="UP000324222"/>
    </source>
</evidence>
<comment type="caution">
    <text evidence="2">The sequence shown here is derived from an EMBL/GenBank/DDBJ whole genome shotgun (WGS) entry which is preliminary data.</text>
</comment>
<evidence type="ECO:0000313" key="2">
    <source>
        <dbReference type="EMBL" id="MPC81054.1"/>
    </source>
</evidence>
<keyword evidence="3" id="KW-1185">Reference proteome</keyword>
<protein>
    <submittedName>
        <fullName evidence="2">Uncharacterized protein</fullName>
    </submittedName>
</protein>
<dbReference type="Proteomes" id="UP000324222">
    <property type="component" value="Unassembled WGS sequence"/>
</dbReference>
<dbReference type="OrthoDB" id="4062651at2759"/>
<feature type="region of interest" description="Disordered" evidence="1">
    <location>
        <begin position="1"/>
        <end position="61"/>
    </location>
</feature>